<protein>
    <submittedName>
        <fullName evidence="5">Winged helix-turn-helix domain-containing protein</fullName>
    </submittedName>
</protein>
<dbReference type="Proteomes" id="UP000659047">
    <property type="component" value="Unassembled WGS sequence"/>
</dbReference>
<dbReference type="GO" id="GO:0006355">
    <property type="term" value="P:regulation of DNA-templated transcription"/>
    <property type="evidence" value="ECO:0007669"/>
    <property type="project" value="InterPro"/>
</dbReference>
<name>A0A8K0XW93_9ENTR</name>
<dbReference type="EMBL" id="JAEPBH010000014">
    <property type="protein sequence ID" value="MBK4715080.1"/>
    <property type="molecule type" value="Genomic_DNA"/>
</dbReference>
<sequence>MKFEIEEFIHFDTEDASLVNQKTGDRLELSLTSTRLLAKLLCHRKDVLSRDEIFQSVFDQFGARSSNSNLNQYISILRRNLAELGMVKETITTVPRVGFRISEDVMVKMTDNAKKPVTLPESHKKKTYKYFSLFRIFFPLSIILFISCLFIANSLESKLKSVSLKKTAMDKCTIFSSTSFSTSEIEEALSTNSRHSRKLDCSIPKEIYIERLQMNSTLGTNKHYLFVECLLSSNKCVSYYFREKENA</sequence>
<dbReference type="InterPro" id="IPR016032">
    <property type="entry name" value="Sig_transdc_resp-reg_C-effctor"/>
</dbReference>
<dbReference type="Pfam" id="PF00486">
    <property type="entry name" value="Trans_reg_C"/>
    <property type="match status" value="1"/>
</dbReference>
<gene>
    <name evidence="5" type="ORF">JJB97_07005</name>
</gene>
<keyword evidence="3" id="KW-1133">Transmembrane helix</keyword>
<keyword evidence="6" id="KW-1185">Reference proteome</keyword>
<evidence type="ECO:0000256" key="1">
    <source>
        <dbReference type="ARBA" id="ARBA00023125"/>
    </source>
</evidence>
<dbReference type="SMART" id="SM00862">
    <property type="entry name" value="Trans_reg_C"/>
    <property type="match status" value="1"/>
</dbReference>
<keyword evidence="3" id="KW-0812">Transmembrane</keyword>
<dbReference type="GO" id="GO:0003677">
    <property type="term" value="F:DNA binding"/>
    <property type="evidence" value="ECO:0007669"/>
    <property type="project" value="UniProtKB-UniRule"/>
</dbReference>
<evidence type="ECO:0000259" key="4">
    <source>
        <dbReference type="PROSITE" id="PS51755"/>
    </source>
</evidence>
<feature type="DNA-binding region" description="OmpR/PhoB-type" evidence="2">
    <location>
        <begin position="1"/>
        <end position="103"/>
    </location>
</feature>
<feature type="transmembrane region" description="Helical" evidence="3">
    <location>
        <begin position="133"/>
        <end position="152"/>
    </location>
</feature>
<evidence type="ECO:0000313" key="5">
    <source>
        <dbReference type="EMBL" id="MBK4715080.1"/>
    </source>
</evidence>
<evidence type="ECO:0000256" key="2">
    <source>
        <dbReference type="PROSITE-ProRule" id="PRU01091"/>
    </source>
</evidence>
<dbReference type="RefSeq" id="WP_238713299.1">
    <property type="nucleotide sequence ID" value="NZ_JAEPBH010000014.1"/>
</dbReference>
<reference evidence="5" key="1">
    <citation type="submission" date="2021-01" db="EMBL/GenBank/DDBJ databases">
        <title>Intestinitalea alba gen. nov., sp. nov., a novel genus of the family Enterobacteriaceae, isolated from the gut of the plastic-eating mealworm Tenebrio molitor L.</title>
        <authorList>
            <person name="Yang Y."/>
        </authorList>
    </citation>
    <scope>NUCLEOTIDE SEQUENCE</scope>
    <source>
        <strain evidence="5">BIT-L3</strain>
    </source>
</reference>
<dbReference type="InterPro" id="IPR001867">
    <property type="entry name" value="OmpR/PhoB-type_DNA-bd"/>
</dbReference>
<dbReference type="InterPro" id="IPR036388">
    <property type="entry name" value="WH-like_DNA-bd_sf"/>
</dbReference>
<dbReference type="AlphaFoldDB" id="A0A8K0XW93"/>
<keyword evidence="3" id="KW-0472">Membrane</keyword>
<dbReference type="CDD" id="cd00383">
    <property type="entry name" value="trans_reg_C"/>
    <property type="match status" value="1"/>
</dbReference>
<organism evidence="5 6">
    <name type="scientific">Tenebrionibacter intestinalis</name>
    <dbReference type="NCBI Taxonomy" id="2799638"/>
    <lineage>
        <taxon>Bacteria</taxon>
        <taxon>Pseudomonadati</taxon>
        <taxon>Pseudomonadota</taxon>
        <taxon>Gammaproteobacteria</taxon>
        <taxon>Enterobacterales</taxon>
        <taxon>Enterobacteriaceae</taxon>
        <taxon>Tenebrionibacter/Tenebrionicola group</taxon>
        <taxon>Tenebrionibacter</taxon>
    </lineage>
</organism>
<accession>A0A8K0XW93</accession>
<comment type="caution">
    <text evidence="5">The sequence shown here is derived from an EMBL/GenBank/DDBJ whole genome shotgun (WGS) entry which is preliminary data.</text>
</comment>
<dbReference type="GO" id="GO:0000160">
    <property type="term" value="P:phosphorelay signal transduction system"/>
    <property type="evidence" value="ECO:0007669"/>
    <property type="project" value="InterPro"/>
</dbReference>
<dbReference type="SUPFAM" id="SSF46894">
    <property type="entry name" value="C-terminal effector domain of the bipartite response regulators"/>
    <property type="match status" value="1"/>
</dbReference>
<feature type="domain" description="OmpR/PhoB-type" evidence="4">
    <location>
        <begin position="1"/>
        <end position="103"/>
    </location>
</feature>
<keyword evidence="1 2" id="KW-0238">DNA-binding</keyword>
<proteinExistence type="predicted"/>
<dbReference type="PROSITE" id="PS51755">
    <property type="entry name" value="OMPR_PHOB"/>
    <property type="match status" value="1"/>
</dbReference>
<evidence type="ECO:0000313" key="6">
    <source>
        <dbReference type="Proteomes" id="UP000659047"/>
    </source>
</evidence>
<evidence type="ECO:0000256" key="3">
    <source>
        <dbReference type="SAM" id="Phobius"/>
    </source>
</evidence>
<dbReference type="Gene3D" id="1.10.10.10">
    <property type="entry name" value="Winged helix-like DNA-binding domain superfamily/Winged helix DNA-binding domain"/>
    <property type="match status" value="1"/>
</dbReference>